<gene>
    <name evidence="5" type="ORF">M407DRAFT_246768</name>
</gene>
<dbReference type="PANTHER" id="PTHR24171">
    <property type="entry name" value="ANKYRIN REPEAT DOMAIN-CONTAINING PROTEIN 39-RELATED"/>
    <property type="match status" value="1"/>
</dbReference>
<dbReference type="InterPro" id="IPR002110">
    <property type="entry name" value="Ankyrin_rpt"/>
</dbReference>
<feature type="region of interest" description="Disordered" evidence="4">
    <location>
        <begin position="143"/>
        <end position="162"/>
    </location>
</feature>
<dbReference type="PANTHER" id="PTHR24171:SF11">
    <property type="entry name" value="26S PROTEASOME NON-ATPASE REGULATORY SUBUNIT 10"/>
    <property type="match status" value="1"/>
</dbReference>
<dbReference type="GO" id="GO:0004842">
    <property type="term" value="F:ubiquitin-protein transferase activity"/>
    <property type="evidence" value="ECO:0007669"/>
    <property type="project" value="TreeGrafter"/>
</dbReference>
<evidence type="ECO:0000313" key="6">
    <source>
        <dbReference type="Proteomes" id="UP000054248"/>
    </source>
</evidence>
<keyword evidence="2 3" id="KW-0040">ANK repeat</keyword>
<reference evidence="5 6" key="1">
    <citation type="submission" date="2014-04" db="EMBL/GenBank/DDBJ databases">
        <authorList>
            <consortium name="DOE Joint Genome Institute"/>
            <person name="Kuo A."/>
            <person name="Girlanda M."/>
            <person name="Perotto S."/>
            <person name="Kohler A."/>
            <person name="Nagy L.G."/>
            <person name="Floudas D."/>
            <person name="Copeland A."/>
            <person name="Barry K.W."/>
            <person name="Cichocki N."/>
            <person name="Veneault-Fourrey C."/>
            <person name="LaButti K."/>
            <person name="Lindquist E.A."/>
            <person name="Lipzen A."/>
            <person name="Lundell T."/>
            <person name="Morin E."/>
            <person name="Murat C."/>
            <person name="Sun H."/>
            <person name="Tunlid A."/>
            <person name="Henrissat B."/>
            <person name="Grigoriev I.V."/>
            <person name="Hibbett D.S."/>
            <person name="Martin F."/>
            <person name="Nordberg H.P."/>
            <person name="Cantor M.N."/>
            <person name="Hua S.X."/>
        </authorList>
    </citation>
    <scope>NUCLEOTIDE SEQUENCE [LARGE SCALE GENOMIC DNA]</scope>
    <source>
        <strain evidence="5 6">MUT 4182</strain>
    </source>
</reference>
<dbReference type="Pfam" id="PF12796">
    <property type="entry name" value="Ank_2"/>
    <property type="match status" value="1"/>
</dbReference>
<feature type="repeat" description="ANK" evidence="3">
    <location>
        <begin position="77"/>
        <end position="113"/>
    </location>
</feature>
<evidence type="ECO:0000313" key="5">
    <source>
        <dbReference type="EMBL" id="KIO17345.1"/>
    </source>
</evidence>
<feature type="compositionally biased region" description="Acidic residues" evidence="4">
    <location>
        <begin position="146"/>
        <end position="162"/>
    </location>
</feature>
<evidence type="ECO:0000256" key="3">
    <source>
        <dbReference type="PROSITE-ProRule" id="PRU00023"/>
    </source>
</evidence>
<name>A0A0C3PRT6_9AGAM</name>
<dbReference type="GO" id="GO:0085020">
    <property type="term" value="P:protein K6-linked ubiquitination"/>
    <property type="evidence" value="ECO:0007669"/>
    <property type="project" value="TreeGrafter"/>
</dbReference>
<dbReference type="Proteomes" id="UP000054248">
    <property type="component" value="Unassembled WGS sequence"/>
</dbReference>
<reference evidence="6" key="2">
    <citation type="submission" date="2015-01" db="EMBL/GenBank/DDBJ databases">
        <title>Evolutionary Origins and Diversification of the Mycorrhizal Mutualists.</title>
        <authorList>
            <consortium name="DOE Joint Genome Institute"/>
            <consortium name="Mycorrhizal Genomics Consortium"/>
            <person name="Kohler A."/>
            <person name="Kuo A."/>
            <person name="Nagy L.G."/>
            <person name="Floudas D."/>
            <person name="Copeland A."/>
            <person name="Barry K.W."/>
            <person name="Cichocki N."/>
            <person name="Veneault-Fourrey C."/>
            <person name="LaButti K."/>
            <person name="Lindquist E.A."/>
            <person name="Lipzen A."/>
            <person name="Lundell T."/>
            <person name="Morin E."/>
            <person name="Murat C."/>
            <person name="Riley R."/>
            <person name="Ohm R."/>
            <person name="Sun H."/>
            <person name="Tunlid A."/>
            <person name="Henrissat B."/>
            <person name="Grigoriev I.V."/>
            <person name="Hibbett D.S."/>
            <person name="Martin F."/>
        </authorList>
    </citation>
    <scope>NUCLEOTIDE SEQUENCE [LARGE SCALE GENOMIC DNA]</scope>
    <source>
        <strain evidence="6">MUT 4182</strain>
    </source>
</reference>
<dbReference type="EMBL" id="KN823394">
    <property type="protein sequence ID" value="KIO17345.1"/>
    <property type="molecule type" value="Genomic_DNA"/>
</dbReference>
<proteinExistence type="predicted"/>
<feature type="repeat" description="ANK" evidence="3">
    <location>
        <begin position="42"/>
        <end position="75"/>
    </location>
</feature>
<dbReference type="PROSITE" id="PS50297">
    <property type="entry name" value="ANK_REP_REGION"/>
    <property type="match status" value="2"/>
</dbReference>
<dbReference type="InterPro" id="IPR036770">
    <property type="entry name" value="Ankyrin_rpt-contain_sf"/>
</dbReference>
<keyword evidence="6" id="KW-1185">Reference proteome</keyword>
<evidence type="ECO:0000256" key="2">
    <source>
        <dbReference type="ARBA" id="ARBA00023043"/>
    </source>
</evidence>
<dbReference type="SMART" id="SM00248">
    <property type="entry name" value="ANK"/>
    <property type="match status" value="3"/>
</dbReference>
<dbReference type="STRING" id="1051891.A0A0C3PRT6"/>
<dbReference type="AlphaFoldDB" id="A0A0C3PRT6"/>
<evidence type="ECO:0000256" key="4">
    <source>
        <dbReference type="SAM" id="MobiDB-lite"/>
    </source>
</evidence>
<dbReference type="PROSITE" id="PS50088">
    <property type="entry name" value="ANK_REPEAT"/>
    <property type="match status" value="2"/>
</dbReference>
<dbReference type="PRINTS" id="PR01415">
    <property type="entry name" value="ANKYRIN"/>
</dbReference>
<dbReference type="SUPFAM" id="SSF48403">
    <property type="entry name" value="Ankyrin repeat"/>
    <property type="match status" value="1"/>
</dbReference>
<sequence>MSEEKGASNNERLLNAAREDHADLLEEILEEDDVDINYKDGLGNTALHYAVQRGSENVIEKILECEGCDVDLQNRVDGATPLHLACQLEDDDARATMIWHLLEAGANMRIKDKHGSIAEDLLPGDDEDNKKLFRDYQATNAIAADDIAEDSDGEPGSGSDED</sequence>
<accession>A0A0C3PRT6</accession>
<dbReference type="OrthoDB" id="9995210at2759"/>
<dbReference type="Gene3D" id="1.25.40.20">
    <property type="entry name" value="Ankyrin repeat-containing domain"/>
    <property type="match status" value="1"/>
</dbReference>
<keyword evidence="1" id="KW-0677">Repeat</keyword>
<protein>
    <submittedName>
        <fullName evidence="5">Uncharacterized protein</fullName>
    </submittedName>
</protein>
<dbReference type="HOGENOM" id="CLU_097653_1_0_1"/>
<evidence type="ECO:0000256" key="1">
    <source>
        <dbReference type="ARBA" id="ARBA00022737"/>
    </source>
</evidence>
<organism evidence="5 6">
    <name type="scientific">Tulasnella calospora MUT 4182</name>
    <dbReference type="NCBI Taxonomy" id="1051891"/>
    <lineage>
        <taxon>Eukaryota</taxon>
        <taxon>Fungi</taxon>
        <taxon>Dikarya</taxon>
        <taxon>Basidiomycota</taxon>
        <taxon>Agaricomycotina</taxon>
        <taxon>Agaricomycetes</taxon>
        <taxon>Cantharellales</taxon>
        <taxon>Tulasnellaceae</taxon>
        <taxon>Tulasnella</taxon>
    </lineage>
</organism>